<dbReference type="PANTHER" id="PTHR10464">
    <property type="entry name" value="UREA TRANSPORTER"/>
    <property type="match status" value="1"/>
</dbReference>
<dbReference type="PANTHER" id="PTHR10464:SF4">
    <property type="entry name" value="UREA TRANSPORTER"/>
    <property type="match status" value="1"/>
</dbReference>
<dbReference type="InterPro" id="IPR004937">
    <property type="entry name" value="Urea_transporter"/>
</dbReference>
<evidence type="ECO:0000256" key="2">
    <source>
        <dbReference type="ARBA" id="ARBA00005914"/>
    </source>
</evidence>
<evidence type="ECO:0000313" key="9">
    <source>
        <dbReference type="EMBL" id="QEH38742.1"/>
    </source>
</evidence>
<sequence length="297" mass="30969">MKGEPWRAALVVLRGVAQVMFQPNAATGLLFVAGLAVGSPLVAFGAVFGSMIGAGTALLCKFPRDDIEQGIYGFNSALVGVAPLVLLQPRPMTWLAIAIGCVLAAVVTRLCRRFAPFPTYTAPFVVVTWGLLLAIHGLAGHEIDAPAGPSPVSEGSLAGFFAEVLSGEAEVWLEASPLTGLLFLIGIALSDWRHATTAAIGSMAGTLLASYHRDPESSIALGLYGYNAALAAMAIWLARPSLVPVLLAAAISVPLTEFFPKSLGLPALTAPFVAASWIVLALIALDPYLQRRGTARP</sequence>
<dbReference type="Gene3D" id="1.10.3430.10">
    <property type="entry name" value="Ammonium transporter AmtB like domains"/>
    <property type="match status" value="1"/>
</dbReference>
<feature type="transmembrane region" description="Helical" evidence="8">
    <location>
        <begin position="31"/>
        <end position="59"/>
    </location>
</feature>
<feature type="transmembrane region" description="Helical" evidence="8">
    <location>
        <begin position="71"/>
        <end position="87"/>
    </location>
</feature>
<keyword evidence="6 8" id="KW-0472">Membrane</keyword>
<dbReference type="OrthoDB" id="279428at2"/>
<dbReference type="AlphaFoldDB" id="A0A5B9WDT8"/>
<dbReference type="GO" id="GO:0005886">
    <property type="term" value="C:plasma membrane"/>
    <property type="evidence" value="ECO:0007669"/>
    <property type="project" value="UniProtKB-SubCell"/>
</dbReference>
<comment type="similarity">
    <text evidence="2">Belongs to the urea transporter family.</text>
</comment>
<dbReference type="GO" id="GO:0015204">
    <property type="term" value="F:urea transmembrane transporter activity"/>
    <property type="evidence" value="ECO:0007669"/>
    <property type="project" value="InterPro"/>
</dbReference>
<dbReference type="Proteomes" id="UP000324233">
    <property type="component" value="Chromosome"/>
</dbReference>
<evidence type="ECO:0000256" key="7">
    <source>
        <dbReference type="PIRSR" id="PIRSR016502-1"/>
    </source>
</evidence>
<keyword evidence="3" id="KW-1003">Cell membrane</keyword>
<evidence type="ECO:0000313" key="10">
    <source>
        <dbReference type="Proteomes" id="UP000324233"/>
    </source>
</evidence>
<dbReference type="PIRSF" id="PIRSF016502">
    <property type="entry name" value="Urea_transporter"/>
    <property type="match status" value="1"/>
</dbReference>
<evidence type="ECO:0000256" key="5">
    <source>
        <dbReference type="ARBA" id="ARBA00022989"/>
    </source>
</evidence>
<name>A0A5B9WDT8_9BACT</name>
<dbReference type="RefSeq" id="WP_148598152.1">
    <property type="nucleotide sequence ID" value="NZ_CP042997.1"/>
</dbReference>
<reference evidence="9 10" key="1">
    <citation type="submission" date="2019-08" db="EMBL/GenBank/DDBJ databases">
        <title>Deep-cultivation of Planctomycetes and their phenomic and genomic characterization uncovers novel biology.</title>
        <authorList>
            <person name="Wiegand S."/>
            <person name="Jogler M."/>
            <person name="Boedeker C."/>
            <person name="Pinto D."/>
            <person name="Vollmers J."/>
            <person name="Rivas-Marin E."/>
            <person name="Kohn T."/>
            <person name="Peeters S.H."/>
            <person name="Heuer A."/>
            <person name="Rast P."/>
            <person name="Oberbeckmann S."/>
            <person name="Bunk B."/>
            <person name="Jeske O."/>
            <person name="Meyerdierks A."/>
            <person name="Storesund J.E."/>
            <person name="Kallscheuer N."/>
            <person name="Luecker S."/>
            <person name="Lage O.M."/>
            <person name="Pohl T."/>
            <person name="Merkel B.J."/>
            <person name="Hornburger P."/>
            <person name="Mueller R.-W."/>
            <person name="Bruemmer F."/>
            <person name="Labrenz M."/>
            <person name="Spormann A.M."/>
            <person name="Op den Camp H."/>
            <person name="Overmann J."/>
            <person name="Amann R."/>
            <person name="Jetten M.S.M."/>
            <person name="Mascher T."/>
            <person name="Medema M.H."/>
            <person name="Devos D.P."/>
            <person name="Kaster A.-K."/>
            <person name="Ovreas L."/>
            <person name="Rohde M."/>
            <person name="Galperin M.Y."/>
            <person name="Jogler C."/>
        </authorList>
    </citation>
    <scope>NUCLEOTIDE SEQUENCE [LARGE SCALE GENOMIC DNA]</scope>
    <source>
        <strain evidence="9 10">OJF2</strain>
    </source>
</reference>
<keyword evidence="5 8" id="KW-1133">Transmembrane helix</keyword>
<feature type="transmembrane region" description="Helical" evidence="8">
    <location>
        <begin position="93"/>
        <end position="111"/>
    </location>
</feature>
<evidence type="ECO:0000256" key="1">
    <source>
        <dbReference type="ARBA" id="ARBA00004651"/>
    </source>
</evidence>
<accession>A0A5B9WDT8</accession>
<evidence type="ECO:0000256" key="6">
    <source>
        <dbReference type="ARBA" id="ARBA00023136"/>
    </source>
</evidence>
<feature type="transmembrane region" description="Helical" evidence="8">
    <location>
        <begin position="120"/>
        <end position="139"/>
    </location>
</feature>
<feature type="transmembrane region" description="Helical" evidence="8">
    <location>
        <begin position="223"/>
        <end position="251"/>
    </location>
</feature>
<feature type="site" description="Important for channel permeability" evidence="7">
    <location>
        <position position="269"/>
    </location>
</feature>
<keyword evidence="10" id="KW-1185">Reference proteome</keyword>
<comment type="subcellular location">
    <subcellularLocation>
        <location evidence="1">Cell membrane</location>
        <topology evidence="1">Multi-pass membrane protein</topology>
    </subcellularLocation>
</comment>
<gene>
    <name evidence="9" type="ORF">OJF2_73480</name>
</gene>
<dbReference type="InterPro" id="IPR029020">
    <property type="entry name" value="Ammonium/urea_transptr"/>
</dbReference>
<dbReference type="KEGG" id="agv:OJF2_73480"/>
<dbReference type="EMBL" id="CP042997">
    <property type="protein sequence ID" value="QEH38742.1"/>
    <property type="molecule type" value="Genomic_DNA"/>
</dbReference>
<evidence type="ECO:0000256" key="8">
    <source>
        <dbReference type="SAM" id="Phobius"/>
    </source>
</evidence>
<evidence type="ECO:0000256" key="3">
    <source>
        <dbReference type="ARBA" id="ARBA00022475"/>
    </source>
</evidence>
<evidence type="ECO:0000256" key="4">
    <source>
        <dbReference type="ARBA" id="ARBA00022692"/>
    </source>
</evidence>
<proteinExistence type="inferred from homology"/>
<protein>
    <submittedName>
        <fullName evidence="9">Urea transporter</fullName>
    </submittedName>
</protein>
<keyword evidence="4 8" id="KW-0812">Transmembrane</keyword>
<dbReference type="Pfam" id="PF03253">
    <property type="entry name" value="UT"/>
    <property type="match status" value="1"/>
</dbReference>
<feature type="transmembrane region" description="Helical" evidence="8">
    <location>
        <begin position="263"/>
        <end position="285"/>
    </location>
</feature>
<organism evidence="9 10">
    <name type="scientific">Aquisphaera giovannonii</name>
    <dbReference type="NCBI Taxonomy" id="406548"/>
    <lineage>
        <taxon>Bacteria</taxon>
        <taxon>Pseudomonadati</taxon>
        <taxon>Planctomycetota</taxon>
        <taxon>Planctomycetia</taxon>
        <taxon>Isosphaerales</taxon>
        <taxon>Isosphaeraceae</taxon>
        <taxon>Aquisphaera</taxon>
    </lineage>
</organism>